<dbReference type="CDD" id="cd00831">
    <property type="entry name" value="CHS_like"/>
    <property type="match status" value="1"/>
</dbReference>
<feature type="transmembrane region" description="Helical" evidence="9">
    <location>
        <begin position="1824"/>
        <end position="1847"/>
    </location>
</feature>
<dbReference type="SMART" id="SM01272">
    <property type="entry name" value="LsmAD"/>
    <property type="match status" value="1"/>
</dbReference>
<comment type="subcellular location">
    <subcellularLocation>
        <location evidence="1">Membrane</location>
        <topology evidence="1">Multi-pass membrane protein</topology>
    </subcellularLocation>
</comment>
<keyword evidence="7 9" id="KW-0472">Membrane</keyword>
<feature type="transmembrane region" description="Helical" evidence="9">
    <location>
        <begin position="1886"/>
        <end position="1907"/>
    </location>
</feature>
<feature type="transmembrane region" description="Helical" evidence="9">
    <location>
        <begin position="1978"/>
        <end position="1998"/>
    </location>
</feature>
<feature type="transmembrane region" description="Helical" evidence="9">
    <location>
        <begin position="2148"/>
        <end position="2167"/>
    </location>
</feature>
<protein>
    <recommendedName>
        <fullName evidence="3">very-long-chain 3-oxoacyl-CoA synthase</fullName>
        <ecNumber evidence="3">2.3.1.199</ecNumber>
    </recommendedName>
</protein>
<dbReference type="InterPro" id="IPR002293">
    <property type="entry name" value="AA/rel_permease1"/>
</dbReference>
<evidence type="ECO:0000313" key="11">
    <source>
        <dbReference type="EMBL" id="RMZ53240.1"/>
    </source>
</evidence>
<dbReference type="EMBL" id="QOKY01000199">
    <property type="protein sequence ID" value="RMZ53240.1"/>
    <property type="molecule type" value="Genomic_DNA"/>
</dbReference>
<dbReference type="SUPFAM" id="SSF53901">
    <property type="entry name" value="Thiolase-like"/>
    <property type="match status" value="2"/>
</dbReference>
<evidence type="ECO:0000256" key="2">
    <source>
        <dbReference type="ARBA" id="ARBA00005531"/>
    </source>
</evidence>
<evidence type="ECO:0000256" key="1">
    <source>
        <dbReference type="ARBA" id="ARBA00004141"/>
    </source>
</evidence>
<accession>A0A3M7KTZ9</accession>
<feature type="transmembrane region" description="Helical" evidence="9">
    <location>
        <begin position="716"/>
        <end position="739"/>
    </location>
</feature>
<feature type="transmembrane region" description="Helical" evidence="9">
    <location>
        <begin position="1490"/>
        <end position="1514"/>
    </location>
</feature>
<dbReference type="Gene3D" id="1.20.1740.10">
    <property type="entry name" value="Amino acid/polyamine transporter I"/>
    <property type="match status" value="3"/>
</dbReference>
<evidence type="ECO:0000256" key="8">
    <source>
        <dbReference type="SAM" id="MobiDB-lite"/>
    </source>
</evidence>
<feature type="transmembrane region" description="Helical" evidence="9">
    <location>
        <begin position="1859"/>
        <end position="1880"/>
    </location>
</feature>
<feature type="compositionally biased region" description="Basic and acidic residues" evidence="8">
    <location>
        <begin position="108"/>
        <end position="122"/>
    </location>
</feature>
<keyword evidence="5 9" id="KW-0812">Transmembrane</keyword>
<dbReference type="InterPro" id="IPR016039">
    <property type="entry name" value="Thiolase-like"/>
</dbReference>
<evidence type="ECO:0000256" key="3">
    <source>
        <dbReference type="ARBA" id="ARBA00012307"/>
    </source>
</evidence>
<feature type="transmembrane region" description="Helical" evidence="9">
    <location>
        <begin position="2325"/>
        <end position="2345"/>
    </location>
</feature>
<dbReference type="InterPro" id="IPR013747">
    <property type="entry name" value="ACP_syn_III_C"/>
</dbReference>
<evidence type="ECO:0000259" key="10">
    <source>
        <dbReference type="SMART" id="SM01272"/>
    </source>
</evidence>
<dbReference type="InterPro" id="IPR025852">
    <property type="entry name" value="SM_dom_ATX"/>
</dbReference>
<comment type="similarity">
    <text evidence="2">Belongs to the thiolase-like superfamily. Chalcone/stilbene synthases family.</text>
</comment>
<feature type="transmembrane region" description="Helical" evidence="9">
    <location>
        <begin position="1914"/>
        <end position="1930"/>
    </location>
</feature>
<feature type="transmembrane region" description="Helical" evidence="9">
    <location>
        <begin position="670"/>
        <end position="695"/>
    </location>
</feature>
<dbReference type="Pfam" id="PF13520">
    <property type="entry name" value="AA_permease_2"/>
    <property type="match status" value="2"/>
</dbReference>
<feature type="transmembrane region" description="Helical" evidence="9">
    <location>
        <begin position="1627"/>
        <end position="1647"/>
    </location>
</feature>
<feature type="compositionally biased region" description="Low complexity" evidence="8">
    <location>
        <begin position="282"/>
        <end position="301"/>
    </location>
</feature>
<feature type="transmembrane region" description="Helical" evidence="9">
    <location>
        <begin position="2096"/>
        <end position="2120"/>
    </location>
</feature>
<evidence type="ECO:0000256" key="9">
    <source>
        <dbReference type="SAM" id="Phobius"/>
    </source>
</evidence>
<feature type="transmembrane region" description="Helical" evidence="9">
    <location>
        <begin position="2265"/>
        <end position="2286"/>
    </location>
</feature>
<dbReference type="GO" id="GO:0009922">
    <property type="term" value="F:fatty acid elongase activity"/>
    <property type="evidence" value="ECO:0007669"/>
    <property type="project" value="UniProtKB-EC"/>
</dbReference>
<dbReference type="InterPro" id="IPR012392">
    <property type="entry name" value="3-ktacl-CoA_syn"/>
</dbReference>
<keyword evidence="4" id="KW-0808">Transferase</keyword>
<feature type="transmembrane region" description="Helical" evidence="9">
    <location>
        <begin position="1950"/>
        <end position="1971"/>
    </location>
</feature>
<dbReference type="GO" id="GO:0006633">
    <property type="term" value="P:fatty acid biosynthetic process"/>
    <property type="evidence" value="ECO:0007669"/>
    <property type="project" value="InterPro"/>
</dbReference>
<feature type="compositionally biased region" description="Gly residues" evidence="8">
    <location>
        <begin position="141"/>
        <end position="164"/>
    </location>
</feature>
<gene>
    <name evidence="11" type="ORF">APUTEX25_005229</name>
</gene>
<dbReference type="InterPro" id="IPR013601">
    <property type="entry name" value="FAE1_typ3_polyketide_synth"/>
</dbReference>
<reference evidence="12" key="1">
    <citation type="journal article" date="2018" name="Algal Res.">
        <title>Characterization of plant carbon substrate utilization by Auxenochlorella protothecoides.</title>
        <authorList>
            <person name="Vogler B.W."/>
            <person name="Starkenburg S.R."/>
            <person name="Sudasinghe N."/>
            <person name="Schambach J.Y."/>
            <person name="Rollin J.A."/>
            <person name="Pattathil S."/>
            <person name="Barry A.N."/>
        </authorList>
    </citation>
    <scope>NUCLEOTIDE SEQUENCE [LARGE SCALE GENOMIC DNA]</scope>
    <source>
        <strain evidence="12">UTEX 25</strain>
    </source>
</reference>
<dbReference type="Pfam" id="PF06741">
    <property type="entry name" value="LsmAD"/>
    <property type="match status" value="1"/>
</dbReference>
<feature type="transmembrane region" description="Helical" evidence="9">
    <location>
        <begin position="1659"/>
        <end position="1679"/>
    </location>
</feature>
<feature type="transmembrane region" description="Helical" evidence="9">
    <location>
        <begin position="1444"/>
        <end position="1470"/>
    </location>
</feature>
<dbReference type="Proteomes" id="UP000279271">
    <property type="component" value="Unassembled WGS sequence"/>
</dbReference>
<feature type="region of interest" description="Disordered" evidence="8">
    <location>
        <begin position="255"/>
        <end position="301"/>
    </location>
</feature>
<feature type="region of interest" description="Disordered" evidence="8">
    <location>
        <begin position="95"/>
        <end position="168"/>
    </location>
</feature>
<dbReference type="PANTHER" id="PTHR31561">
    <property type="entry name" value="3-KETOACYL-COA SYNTHASE"/>
    <property type="match status" value="1"/>
</dbReference>
<name>A0A3M7KTZ9_AUXPR</name>
<feature type="transmembrane region" description="Helical" evidence="9">
    <location>
        <begin position="2298"/>
        <end position="2319"/>
    </location>
</feature>
<feature type="transmembrane region" description="Helical" evidence="9">
    <location>
        <begin position="2018"/>
        <end position="2036"/>
    </location>
</feature>
<feature type="region of interest" description="Disordered" evidence="8">
    <location>
        <begin position="1167"/>
        <end position="1234"/>
    </location>
</feature>
<feature type="transmembrane region" description="Helical" evidence="9">
    <location>
        <begin position="2048"/>
        <end position="2076"/>
    </location>
</feature>
<feature type="compositionally biased region" description="Low complexity" evidence="8">
    <location>
        <begin position="1167"/>
        <end position="1188"/>
    </location>
</feature>
<evidence type="ECO:0000256" key="5">
    <source>
        <dbReference type="ARBA" id="ARBA00022692"/>
    </source>
</evidence>
<dbReference type="Pfam" id="PF08392">
    <property type="entry name" value="FAE1_CUT1_RppA"/>
    <property type="match status" value="1"/>
</dbReference>
<proteinExistence type="inferred from homology"/>
<feature type="transmembrane region" description="Helical" evidence="9">
    <location>
        <begin position="640"/>
        <end position="664"/>
    </location>
</feature>
<feature type="compositionally biased region" description="Low complexity" evidence="8">
    <location>
        <begin position="263"/>
        <end position="272"/>
    </location>
</feature>
<evidence type="ECO:0000313" key="12">
    <source>
        <dbReference type="Proteomes" id="UP000279271"/>
    </source>
</evidence>
<dbReference type="GO" id="GO:0016020">
    <property type="term" value="C:membrane"/>
    <property type="evidence" value="ECO:0007669"/>
    <property type="project" value="UniProtKB-SubCell"/>
</dbReference>
<feature type="region of interest" description="Disordered" evidence="8">
    <location>
        <begin position="522"/>
        <end position="542"/>
    </location>
</feature>
<sequence length="2526" mass="270351">MEKRMAWTAKVLVGYTVDAQTKSGKTYRGILSSISSDKGALVAHLSMTTLVRDAKVQGELPVVRPTPTLALPWLDIVSITAKGAALGAEDVSTASTHNGIEGLGTDADISRGRGGRADRELQRWVPTADEADLGSLEGLEGARGGGRGGGRPSASHGGRGGSGSNSGWDQFALNEAKFGVRTDYAEELYTTALDPRASTISAAEADRIAREIEGGGAHGKAGGLASRHVLEERGLAVLDDSGLDEEDLYGAVLRTDGPGGAAAGRPAASGERNGAGSGGSARPGASAAVPVPKPAASRSAPIDIDARRETNKLRAQMMEGKKTSPYGTPKSLKSPLASPLINDAAKLEALNLNPGTTVVDEEVRRDFQQFKAAQSQQVKRPDLHEFKAFSQTLDNRLSLFFQTTLLRVMAGGGRVREAQRIFRDLRAGGAADDVAYMTFIDGMLDAWEGGARADEELLDQALEAFEGLAEASPRLLEPRPEVGGAWVLDLHSHSAWTAQLTALRMLRSFSARASPPTLKVITGRGRRSNFRGGGGEGRGPVKAGSSLRDAVLRCLEGLVDVHQSVQNGGVLFVLGREIERLARRGALASPDTVARWLVTPRRVEAAEEAEDPGDRLGRKEAAAQALLQGTLRKVFSGLDLLMLGLGITIGAGVWQLTGLAATTLAGPSIIIAYLLAGTSCTAAAACYGELAVLELANMYKQGDLNDMWVVAKQTNLTFDLVSFIAGCSLLIFAAAAYIFTRKRPVYLLNYHCFKPNDSLKVSYKYFMEHSERIGAFTPESLEFQRKVLERSGLGEETYLPEAVMKNPPEPTMAAARGEANQVLFESVERVLAKTGISPKAVDILIVNCSLFNPTPSLSAMIVNHFGMRSNVITYNLSGMGCSAGVISLSLARELLQVYPRSTALVVSTENITQNWYFGNAKSMLIPNCLFRLGGAAMLLSNRRVDRWRAKLELLHVVRTHMGQDAAHYGCVYQQEDEAGQRGVHLSRELMRIAGHALKANITTLGPLVLPVSEQLLFFLNLMARKVLKRKGLKPYIPDFKLAFQHFCIHTGGRGVIDAIEQQLELGTRNAAPSRETLHRYGNISSASIWYVLANIETKQGLRKGDRIWQIAFGSGFKCNSAVWRALRTCNEQHGAWVEGGQAGGKAVGGPVPALAAYLSHALHSAAPSGAASPAASPDLAGSSTAGRLGSRGAGSGPESAGPVHARAGSGPRPSSPGPAPTGVRPGTVSYSRAQPLRAVDVIRGSLRRVAQSAGSPPRANARGGARGPEQGPRRPAPTQSSTERVTYERIRALAQAGDVAGCLGLLDRPGARTCDFNAALRWLSPRKARTVLGAMQARGVPTDSNTARSMINILRGSRPELDAAMHRLVDLRDRGALPHNFVVPYFYWASVHADAGDVEGVLRVMWALQSGRHPAPMQSQYVTLLVKAYGYSGRHAKNIDSLPWAMTGVTITATVLYTLLALALSMLLPATAISASDGMGHDFLTIGLHYMKYVVAVAAVLGSFTGLLVGLYTASRIAMVVARDWMLPPWLAKISTRTNTPARAQIVVGVVVALIAAFSSGHFLADLVSFGQLLSIWFVVNAQLYRRYYPGVKLRFTRHGTVETNTAPSHAWVPGSRLDLSLVTRQILTGVHMVLITLGATGLATWFRTTTGSDRTLRVAGCSAFFLLYFLAALSMRLLCPLQYEPQRWHVPAFLMPWLPATAIGMVLFGMTSLQSSIWIKVGAYNAIGLIFYLLFSLPMSYIKHYKLDFTNTELLNVVDMQFVDGKWEAAASNIDRVGTAVTTLSLADSSDPQRSLKVYGYPGASGSLASNTPALLRGNLRKVFSGFDLLMLGLGITIGGGVWRLTGHAASSLAGPSIIVSYLLAGMACTFAAACYGELVVEYPVAGGAFTYIMVSFGEFPAWMTVSNQVTEYLFGMAVVARSFSGYLANLCGADSTLFTLGGSRVPGAWSVDLMALAVILAVTALLCVSGHSGSKFISCATVLKLGFIVLILIVGFTKADPANLSPFLLDDSVNGIFTAAAVFMYAMTGFDSVSNAAEEAKDIGSLPWAMVGTTLIATVVYMLLALMLCLLQPYTQINRLDGFTNAFVYVGLDYMQYIVATAAVLGCITGLMVGLYAISRLVMVVARDWMLPPFLARVSTRTQTPLVAQIVLGLIIGTIALLVPADFLGDLVSFGQLFSMWSMVNAQVFRRYYPEIKLRFTRFGAVETANAKVESMALGGRLNLSVAARRRLVALHMALMTLFATGLATWYTVMERNKQHNMEVIGCSVFAALFFLVTLSMKLLCPIQYEPQRFHIPSFLMPWLPAGAIGLILFGMASISPSGYYKIGAYNLLVFLFYFLFSLPMSYIKHYKLDFVNTEQMNIVDLVYDHGQWMPSKESTARLGAGAGSYLAAELSEGSYTNRPWSRHASTILKSSSNPSGRGARFLDGAAWGPSAGSSRALIGGLSTSSVPDVLEPTAGSAAATVASRILPAMAREGSGVPSSPTGTVPTIAEDEPLELAAPAAAAPGTGAGPVQITYHPIDE</sequence>
<dbReference type="InterPro" id="IPR009604">
    <property type="entry name" value="LsmAD_domain"/>
</dbReference>
<feature type="transmembrane region" description="Helical" evidence="9">
    <location>
        <begin position="1546"/>
        <end position="1565"/>
    </location>
</feature>
<feature type="region of interest" description="Disordered" evidence="8">
    <location>
        <begin position="1248"/>
        <end position="1284"/>
    </location>
</feature>
<comment type="caution">
    <text evidence="11">The sequence shown here is derived from an EMBL/GenBank/DDBJ whole genome shotgun (WGS) entry which is preliminary data.</text>
</comment>
<dbReference type="Pfam" id="PF08541">
    <property type="entry name" value="ACP_syn_III_C"/>
    <property type="match status" value="1"/>
</dbReference>
<dbReference type="Pfam" id="PF14438">
    <property type="entry name" value="SM-ATX"/>
    <property type="match status" value="1"/>
</dbReference>
<feature type="transmembrane region" description="Helical" evidence="9">
    <location>
        <begin position="2234"/>
        <end position="2253"/>
    </location>
</feature>
<dbReference type="EC" id="2.3.1.199" evidence="3"/>
<feature type="domain" description="LsmAD" evidence="10">
    <location>
        <begin position="178"/>
        <end position="255"/>
    </location>
</feature>
<dbReference type="Gene3D" id="3.40.47.10">
    <property type="match status" value="1"/>
</dbReference>
<organism evidence="11 12">
    <name type="scientific">Auxenochlorella protothecoides</name>
    <name type="common">Green microalga</name>
    <name type="synonym">Chlorella protothecoides</name>
    <dbReference type="NCBI Taxonomy" id="3075"/>
    <lineage>
        <taxon>Eukaryota</taxon>
        <taxon>Viridiplantae</taxon>
        <taxon>Chlorophyta</taxon>
        <taxon>core chlorophytes</taxon>
        <taxon>Trebouxiophyceae</taxon>
        <taxon>Chlorellales</taxon>
        <taxon>Chlorellaceae</taxon>
        <taxon>Auxenochlorella</taxon>
    </lineage>
</organism>
<keyword evidence="6 9" id="KW-1133">Transmembrane helix</keyword>
<feature type="transmembrane region" description="Helical" evidence="9">
    <location>
        <begin position="1691"/>
        <end position="1711"/>
    </location>
</feature>
<feature type="transmembrane region" description="Helical" evidence="9">
    <location>
        <begin position="1723"/>
        <end position="1743"/>
    </location>
</feature>
<evidence type="ECO:0000256" key="7">
    <source>
        <dbReference type="ARBA" id="ARBA00023136"/>
    </source>
</evidence>
<dbReference type="GO" id="GO:0022857">
    <property type="term" value="F:transmembrane transporter activity"/>
    <property type="evidence" value="ECO:0007669"/>
    <property type="project" value="InterPro"/>
</dbReference>
<evidence type="ECO:0000256" key="6">
    <source>
        <dbReference type="ARBA" id="ARBA00022989"/>
    </source>
</evidence>
<evidence type="ECO:0000256" key="4">
    <source>
        <dbReference type="ARBA" id="ARBA00022679"/>
    </source>
</evidence>